<dbReference type="SMART" id="SM00368">
    <property type="entry name" value="LRR_RI"/>
    <property type="match status" value="5"/>
</dbReference>
<comment type="caution">
    <text evidence="4">The sequence shown here is derived from an EMBL/GenBank/DDBJ whole genome shotgun (WGS) entry which is preliminary data.</text>
</comment>
<dbReference type="PANTHER" id="PTHR24113">
    <property type="entry name" value="RAN GTPASE-ACTIVATING PROTEIN 1"/>
    <property type="match status" value="1"/>
</dbReference>
<dbReference type="InterPro" id="IPR001611">
    <property type="entry name" value="Leu-rich_rpt"/>
</dbReference>
<dbReference type="InterPro" id="IPR027038">
    <property type="entry name" value="RanGap"/>
</dbReference>
<dbReference type="SUPFAM" id="SSF52047">
    <property type="entry name" value="RNI-like"/>
    <property type="match status" value="1"/>
</dbReference>
<dbReference type="Pfam" id="PF13516">
    <property type="entry name" value="LRR_6"/>
    <property type="match status" value="2"/>
</dbReference>
<evidence type="ECO:0000313" key="5">
    <source>
        <dbReference type="Proteomes" id="UP001515480"/>
    </source>
</evidence>
<protein>
    <recommendedName>
        <fullName evidence="6">Distal membrane arm assembly complex 2-like protein</fullName>
    </recommendedName>
</protein>
<evidence type="ECO:0000256" key="2">
    <source>
        <dbReference type="ARBA" id="ARBA00022614"/>
    </source>
</evidence>
<dbReference type="AlphaFoldDB" id="A0AB34IRX5"/>
<accession>A0AB34IRX5</accession>
<evidence type="ECO:0000256" key="1">
    <source>
        <dbReference type="ARBA" id="ARBA00022468"/>
    </source>
</evidence>
<dbReference type="Proteomes" id="UP001515480">
    <property type="component" value="Unassembled WGS sequence"/>
</dbReference>
<evidence type="ECO:0000256" key="3">
    <source>
        <dbReference type="ARBA" id="ARBA00022737"/>
    </source>
</evidence>
<sequence length="356" mass="35871">MCADETYARPTALCAPLGSSILHSLDAKLAAILCADSAGADEWAVDLRALCAAPTLDRTSVLGCLRASGCAPPSPSAPPAGLLLALALLGLGQPTAAACEADLCALLDEGEWEEEEYSHFTRALARSLAGGAPALRTLTLRGGVELPVHALRGGGGGGAPHHLDLFRAALCDGEGQLVASLLAQGALPQLHTLELGGNALSDGAAHSLAAAIGKAGAPRLHSLLLGRNRVHAAGVVALAEALACHAPALRELGLSCNPIGDAGCRALVGVCGLCGLHRLFLSRCGIGDEGALAIANALCSGSMRELQQLWLAANRIGPGGARALTEAAVAGVRGGHPFPPPEGTKELQLDLHDNVA</sequence>
<keyword evidence="3" id="KW-0677">Repeat</keyword>
<reference evidence="4 5" key="1">
    <citation type="journal article" date="2024" name="Science">
        <title>Giant polyketide synthase enzymes in the biosynthesis of giant marine polyether toxins.</title>
        <authorList>
            <person name="Fallon T.R."/>
            <person name="Shende V.V."/>
            <person name="Wierzbicki I.H."/>
            <person name="Pendleton A.L."/>
            <person name="Watervoot N.F."/>
            <person name="Auber R.P."/>
            <person name="Gonzalez D.J."/>
            <person name="Wisecaver J.H."/>
            <person name="Moore B.S."/>
        </authorList>
    </citation>
    <scope>NUCLEOTIDE SEQUENCE [LARGE SCALE GENOMIC DNA]</scope>
    <source>
        <strain evidence="4 5">12B1</strain>
    </source>
</reference>
<dbReference type="GO" id="GO:0006913">
    <property type="term" value="P:nucleocytoplasmic transport"/>
    <property type="evidence" value="ECO:0007669"/>
    <property type="project" value="TreeGrafter"/>
</dbReference>
<keyword evidence="2" id="KW-0433">Leucine-rich repeat</keyword>
<dbReference type="InterPro" id="IPR032675">
    <property type="entry name" value="LRR_dom_sf"/>
</dbReference>
<dbReference type="GO" id="GO:0005829">
    <property type="term" value="C:cytosol"/>
    <property type="evidence" value="ECO:0007669"/>
    <property type="project" value="TreeGrafter"/>
</dbReference>
<dbReference type="GO" id="GO:0005096">
    <property type="term" value="F:GTPase activator activity"/>
    <property type="evidence" value="ECO:0007669"/>
    <property type="project" value="UniProtKB-KW"/>
</dbReference>
<keyword evidence="1" id="KW-0343">GTPase activation</keyword>
<dbReference type="GO" id="GO:0048471">
    <property type="term" value="C:perinuclear region of cytoplasm"/>
    <property type="evidence" value="ECO:0007669"/>
    <property type="project" value="TreeGrafter"/>
</dbReference>
<proteinExistence type="predicted"/>
<gene>
    <name evidence="4" type="ORF">AB1Y20_010591</name>
</gene>
<organism evidence="4 5">
    <name type="scientific">Prymnesium parvum</name>
    <name type="common">Toxic golden alga</name>
    <dbReference type="NCBI Taxonomy" id="97485"/>
    <lineage>
        <taxon>Eukaryota</taxon>
        <taxon>Haptista</taxon>
        <taxon>Haptophyta</taxon>
        <taxon>Prymnesiophyceae</taxon>
        <taxon>Prymnesiales</taxon>
        <taxon>Prymnesiaceae</taxon>
        <taxon>Prymnesium</taxon>
    </lineage>
</organism>
<evidence type="ECO:0000313" key="4">
    <source>
        <dbReference type="EMBL" id="KAL1504182.1"/>
    </source>
</evidence>
<dbReference type="PANTHER" id="PTHR24113:SF12">
    <property type="entry name" value="RAN GTPASE-ACTIVATING PROTEIN 1"/>
    <property type="match status" value="1"/>
</dbReference>
<dbReference type="Gene3D" id="3.80.10.10">
    <property type="entry name" value="Ribonuclease Inhibitor"/>
    <property type="match status" value="1"/>
</dbReference>
<dbReference type="GO" id="GO:0031267">
    <property type="term" value="F:small GTPase binding"/>
    <property type="evidence" value="ECO:0007669"/>
    <property type="project" value="TreeGrafter"/>
</dbReference>
<dbReference type="GO" id="GO:0005634">
    <property type="term" value="C:nucleus"/>
    <property type="evidence" value="ECO:0007669"/>
    <property type="project" value="TreeGrafter"/>
</dbReference>
<evidence type="ECO:0008006" key="6">
    <source>
        <dbReference type="Google" id="ProtNLM"/>
    </source>
</evidence>
<dbReference type="EMBL" id="JBGBPQ010000020">
    <property type="protein sequence ID" value="KAL1504182.1"/>
    <property type="molecule type" value="Genomic_DNA"/>
</dbReference>
<keyword evidence="5" id="KW-1185">Reference proteome</keyword>
<name>A0AB34IRX5_PRYPA</name>